<dbReference type="CDD" id="cd03885">
    <property type="entry name" value="M20_CPDG2"/>
    <property type="match status" value="1"/>
</dbReference>
<dbReference type="InterPro" id="IPR036264">
    <property type="entry name" value="Bact_exopeptidase_dim_dom"/>
</dbReference>
<dbReference type="PIRSF" id="PIRSF037238">
    <property type="entry name" value="Carboxypeptidase_G2"/>
    <property type="match status" value="1"/>
</dbReference>
<feature type="domain" description="Peptidase M20 dimerisation" evidence="4">
    <location>
        <begin position="161"/>
        <end position="257"/>
    </location>
</feature>
<dbReference type="Gene3D" id="3.40.630.10">
    <property type="entry name" value="Zn peptidases"/>
    <property type="match status" value="1"/>
</dbReference>
<reference evidence="5 6" key="1">
    <citation type="submission" date="2019-08" db="EMBL/GenBank/DDBJ databases">
        <authorList>
            <person name="Dong K."/>
        </authorList>
    </citation>
    <scope>NUCLEOTIDE SEQUENCE [LARGE SCALE GENOMIC DNA]</scope>
    <source>
        <strain evidence="5 6">M4-8</strain>
    </source>
</reference>
<keyword evidence="6" id="KW-1185">Reference proteome</keyword>
<evidence type="ECO:0000259" key="4">
    <source>
        <dbReference type="Pfam" id="PF07687"/>
    </source>
</evidence>
<dbReference type="AlphaFoldDB" id="A0A5C8HPV9"/>
<name>A0A5C8HPV9_9MICO</name>
<evidence type="ECO:0000313" key="5">
    <source>
        <dbReference type="EMBL" id="TXK06044.1"/>
    </source>
</evidence>
<dbReference type="RefSeq" id="WP_147824854.1">
    <property type="nucleotide sequence ID" value="NZ_BAAARG010000001.1"/>
</dbReference>
<accession>A0A5C8HPV9</accession>
<dbReference type="Proteomes" id="UP000321196">
    <property type="component" value="Unassembled WGS sequence"/>
</dbReference>
<dbReference type="InterPro" id="IPR017150">
    <property type="entry name" value="Pept_M20_glutamate_carboxypep"/>
</dbReference>
<keyword evidence="1" id="KW-0479">Metal-binding</keyword>
<dbReference type="OrthoDB" id="9783294at2"/>
<comment type="caution">
    <text evidence="5">The sequence shown here is derived from an EMBL/GenBank/DDBJ whole genome shotgun (WGS) entry which is preliminary data.</text>
</comment>
<evidence type="ECO:0000256" key="1">
    <source>
        <dbReference type="ARBA" id="ARBA00022723"/>
    </source>
</evidence>
<dbReference type="EMBL" id="VRSW01000001">
    <property type="protein sequence ID" value="TXK06044.1"/>
    <property type="molecule type" value="Genomic_DNA"/>
</dbReference>
<protein>
    <submittedName>
        <fullName evidence="5">M20 family metallopeptidase</fullName>
    </submittedName>
</protein>
<evidence type="ECO:0000313" key="6">
    <source>
        <dbReference type="Proteomes" id="UP000321196"/>
    </source>
</evidence>
<sequence length="368" mass="37956">MTALVGDLQALIECESPSDDLAAVRRSADLVAAMGERLFSVAPERIEIDGRSHVRWQFGAPRVLVLAHHDTVWPIGTIDRLPFSNDGSTLRGPGAFDMKAGLAMAFHAIADLADRDGVCLLVTGDEELGSPSSRQLIEDTARGCDAVFVLEASADGGALKIGRKGVSLYRVIVTGKAAHAGLEPHNGVNASIEAAHVLLQVAALGDEVAGTTVVPTVISGGTTTNTVPARAEFAVDVRVKTLAEQARVDEQIRAIAPTLPGASIVIEGGANRPPMEPSAAAALFSRAERLARELDLTPFDGVSVGGASDGNFTAGIGVPTLDGLGAVGGGAHADHEHVIVAMLAERTTLLRALIVDVLASGTPDGHHG</sequence>
<feature type="active site" description="Proton acceptor" evidence="3">
    <location>
        <position position="126"/>
    </location>
</feature>
<dbReference type="Gene3D" id="3.30.70.360">
    <property type="match status" value="1"/>
</dbReference>
<dbReference type="GO" id="GO:0016787">
    <property type="term" value="F:hydrolase activity"/>
    <property type="evidence" value="ECO:0007669"/>
    <property type="project" value="UniProtKB-KW"/>
</dbReference>
<gene>
    <name evidence="5" type="ORF">FVP60_03485</name>
</gene>
<organism evidence="5 6">
    <name type="scientific">Microbacterium mitrae</name>
    <dbReference type="NCBI Taxonomy" id="664640"/>
    <lineage>
        <taxon>Bacteria</taxon>
        <taxon>Bacillati</taxon>
        <taxon>Actinomycetota</taxon>
        <taxon>Actinomycetes</taxon>
        <taxon>Micrococcales</taxon>
        <taxon>Microbacteriaceae</taxon>
        <taxon>Microbacterium</taxon>
    </lineage>
</organism>
<feature type="active site" evidence="3">
    <location>
        <position position="70"/>
    </location>
</feature>
<dbReference type="InterPro" id="IPR011650">
    <property type="entry name" value="Peptidase_M20_dimer"/>
</dbReference>
<proteinExistence type="predicted"/>
<dbReference type="Pfam" id="PF07687">
    <property type="entry name" value="M20_dimer"/>
    <property type="match status" value="1"/>
</dbReference>
<evidence type="ECO:0000256" key="2">
    <source>
        <dbReference type="ARBA" id="ARBA00022801"/>
    </source>
</evidence>
<keyword evidence="2" id="KW-0378">Hydrolase</keyword>
<dbReference type="GO" id="GO:0046872">
    <property type="term" value="F:metal ion binding"/>
    <property type="evidence" value="ECO:0007669"/>
    <property type="project" value="UniProtKB-KW"/>
</dbReference>
<evidence type="ECO:0000256" key="3">
    <source>
        <dbReference type="PIRSR" id="PIRSR037238-1"/>
    </source>
</evidence>
<dbReference type="PANTHER" id="PTHR43808:SF9">
    <property type="entry name" value="BLL0789 PROTEIN"/>
    <property type="match status" value="1"/>
</dbReference>
<dbReference type="SUPFAM" id="SSF55031">
    <property type="entry name" value="Bacterial exopeptidase dimerisation domain"/>
    <property type="match status" value="1"/>
</dbReference>
<dbReference type="InterPro" id="IPR050072">
    <property type="entry name" value="Peptidase_M20A"/>
</dbReference>
<dbReference type="SUPFAM" id="SSF53187">
    <property type="entry name" value="Zn-dependent exopeptidases"/>
    <property type="match status" value="1"/>
</dbReference>
<dbReference type="Pfam" id="PF01546">
    <property type="entry name" value="Peptidase_M20"/>
    <property type="match status" value="1"/>
</dbReference>
<dbReference type="PANTHER" id="PTHR43808">
    <property type="entry name" value="ACETYLORNITHINE DEACETYLASE"/>
    <property type="match status" value="1"/>
</dbReference>
<dbReference type="InterPro" id="IPR002933">
    <property type="entry name" value="Peptidase_M20"/>
</dbReference>